<comment type="subunit">
    <text evidence="2">Heterodimer of SbcC and SbcD.</text>
</comment>
<evidence type="ECO:0000313" key="6">
    <source>
        <dbReference type="EMBL" id="GAE91081.1"/>
    </source>
</evidence>
<dbReference type="Proteomes" id="UP000019102">
    <property type="component" value="Unassembled WGS sequence"/>
</dbReference>
<dbReference type="eggNOG" id="COG1196">
    <property type="taxonomic scope" value="Bacteria"/>
</dbReference>
<comment type="similarity">
    <text evidence="1">Belongs to the SMC family. SbcC subfamily.</text>
</comment>
<dbReference type="STRING" id="1298598.JCM21714_17"/>
<dbReference type="Gene3D" id="3.40.50.300">
    <property type="entry name" value="P-loop containing nucleotide triphosphate hydrolases"/>
    <property type="match status" value="1"/>
</dbReference>
<dbReference type="GO" id="GO:0016887">
    <property type="term" value="F:ATP hydrolysis activity"/>
    <property type="evidence" value="ECO:0007669"/>
    <property type="project" value="InterPro"/>
</dbReference>
<dbReference type="PANTHER" id="PTHR32114:SF2">
    <property type="entry name" value="ABC TRANSPORTER ABCH.3"/>
    <property type="match status" value="1"/>
</dbReference>
<keyword evidence="4" id="KW-0175">Coiled coil</keyword>
<dbReference type="AlphaFoldDB" id="W4VD26"/>
<protein>
    <recommendedName>
        <fullName evidence="3">Nuclease SbcCD subunit C</fullName>
    </recommendedName>
</protein>
<dbReference type="GO" id="GO:0006302">
    <property type="term" value="P:double-strand break repair"/>
    <property type="evidence" value="ECO:0007669"/>
    <property type="project" value="InterPro"/>
</dbReference>
<dbReference type="InterPro" id="IPR038729">
    <property type="entry name" value="Rad50/SbcC_AAA"/>
</dbReference>
<evidence type="ECO:0000256" key="1">
    <source>
        <dbReference type="ARBA" id="ARBA00006930"/>
    </source>
</evidence>
<sequence>MIIQKLTMENFRQYYGRQTIEFAKSDGNQIVTVICGENGRGKTGIYRAIMLALFGDVKLDQDAKEADIYLANVKAVEEQNCDGHGAFCSVKLCFTYHGDTHTIERKYFAMKDAAGKQKEQLHEVRLVNETSEEEWRSEKDIREIIQQIVDERVKHYFFFDGGERIERLTRVSAQQKQEVTLGIKNLLKIDQVLKSRDVLKKVLSKVNKELEKNSTGDYKKAHREMVNLQERLDKMEHSEEVLEQKKIENNARLAQIDEALSAFDSMKADMKDREVLEMKLGAD</sequence>
<evidence type="ECO:0000313" key="7">
    <source>
        <dbReference type="Proteomes" id="UP000019102"/>
    </source>
</evidence>
<feature type="coiled-coil region" evidence="4">
    <location>
        <begin position="218"/>
        <end position="245"/>
    </location>
</feature>
<dbReference type="RefSeq" id="WP_052000288.1">
    <property type="nucleotide sequence ID" value="NZ_BAVS01000001.1"/>
</dbReference>
<gene>
    <name evidence="6" type="ORF">JCM21714_17</name>
</gene>
<evidence type="ECO:0000256" key="2">
    <source>
        <dbReference type="ARBA" id="ARBA00011322"/>
    </source>
</evidence>
<dbReference type="PANTHER" id="PTHR32114">
    <property type="entry name" value="ABC TRANSPORTER ABCH.3"/>
    <property type="match status" value="1"/>
</dbReference>
<accession>W4VD26</accession>
<dbReference type="EMBL" id="BAVS01000001">
    <property type="protein sequence ID" value="GAE91081.1"/>
    <property type="molecule type" value="Genomic_DNA"/>
</dbReference>
<dbReference type="InterPro" id="IPR027417">
    <property type="entry name" value="P-loop_NTPase"/>
</dbReference>
<comment type="caution">
    <text evidence="6">The sequence shown here is derived from an EMBL/GenBank/DDBJ whole genome shotgun (WGS) entry which is preliminary data.</text>
</comment>
<reference evidence="6 7" key="1">
    <citation type="journal article" date="2014" name="Genome Announc.">
        <title>Draft Genome Sequence of the Boron-Tolerant and Moderately Halotolerant Bacterium Gracilibacillus boraciitolerans JCM 21714T.</title>
        <authorList>
            <person name="Ahmed I."/>
            <person name="Oshima K."/>
            <person name="Suda W."/>
            <person name="Kitamura K."/>
            <person name="Iida T."/>
            <person name="Ohmori Y."/>
            <person name="Fujiwara T."/>
            <person name="Hattori M."/>
            <person name="Ohkuma M."/>
        </authorList>
    </citation>
    <scope>NUCLEOTIDE SEQUENCE [LARGE SCALE GENOMIC DNA]</scope>
    <source>
        <strain evidence="6 7">JCM 21714</strain>
    </source>
</reference>
<dbReference type="SUPFAM" id="SSF52540">
    <property type="entry name" value="P-loop containing nucleoside triphosphate hydrolases"/>
    <property type="match status" value="1"/>
</dbReference>
<dbReference type="OrthoDB" id="9795626at2"/>
<dbReference type="Pfam" id="PF13476">
    <property type="entry name" value="AAA_23"/>
    <property type="match status" value="1"/>
</dbReference>
<keyword evidence="7" id="KW-1185">Reference proteome</keyword>
<organism evidence="6 7">
    <name type="scientific">Gracilibacillus boraciitolerans JCM 21714</name>
    <dbReference type="NCBI Taxonomy" id="1298598"/>
    <lineage>
        <taxon>Bacteria</taxon>
        <taxon>Bacillati</taxon>
        <taxon>Bacillota</taxon>
        <taxon>Bacilli</taxon>
        <taxon>Bacillales</taxon>
        <taxon>Bacillaceae</taxon>
        <taxon>Gracilibacillus</taxon>
    </lineage>
</organism>
<evidence type="ECO:0000256" key="3">
    <source>
        <dbReference type="ARBA" id="ARBA00013368"/>
    </source>
</evidence>
<evidence type="ECO:0000259" key="5">
    <source>
        <dbReference type="Pfam" id="PF13476"/>
    </source>
</evidence>
<name>W4VD26_9BACI</name>
<proteinExistence type="inferred from homology"/>
<evidence type="ECO:0000256" key="4">
    <source>
        <dbReference type="SAM" id="Coils"/>
    </source>
</evidence>
<feature type="domain" description="Rad50/SbcC-type AAA" evidence="5">
    <location>
        <begin position="5"/>
        <end position="259"/>
    </location>
</feature>